<name>Q2H2P6_CHAGB</name>
<keyword evidence="10" id="KW-0560">Oxidoreductase</keyword>
<evidence type="ECO:0000256" key="5">
    <source>
        <dbReference type="ARBA" id="ARBA00022679"/>
    </source>
</evidence>
<dbReference type="SUPFAM" id="SSF56214">
    <property type="entry name" value="4'-phosphopantetheinyl transferase"/>
    <property type="match status" value="1"/>
</dbReference>
<keyword evidence="8" id="KW-0460">Magnesium</keyword>
<dbReference type="FunFam" id="3.90.470.20:FF:000005">
    <property type="entry name" value="Fatty acid synthase alpha subunit FasA"/>
    <property type="match status" value="1"/>
</dbReference>
<organism evidence="19 20">
    <name type="scientific">Chaetomium globosum (strain ATCC 6205 / CBS 148.51 / DSM 1962 / NBRC 6347 / NRRL 1970)</name>
    <name type="common">Soil fungus</name>
    <dbReference type="NCBI Taxonomy" id="306901"/>
    <lineage>
        <taxon>Eukaryota</taxon>
        <taxon>Fungi</taxon>
        <taxon>Dikarya</taxon>
        <taxon>Ascomycota</taxon>
        <taxon>Pezizomycotina</taxon>
        <taxon>Sordariomycetes</taxon>
        <taxon>Sordariomycetidae</taxon>
        <taxon>Sordariales</taxon>
        <taxon>Chaetomiaceae</taxon>
        <taxon>Chaetomium</taxon>
    </lineage>
</organism>
<dbReference type="Gene3D" id="3.90.470.20">
    <property type="entry name" value="4'-phosphopantetheinyl transferase domain"/>
    <property type="match status" value="1"/>
</dbReference>
<evidence type="ECO:0000256" key="10">
    <source>
        <dbReference type="ARBA" id="ARBA00023002"/>
    </source>
</evidence>
<comment type="catalytic activity">
    <reaction evidence="14">
        <text>acetyl-CoA + n malonyl-CoA + 2n NADPH + 4n H(+) = a long-chain-acyl-CoA + n CoA + n CO2 + 2n NADP(+).</text>
        <dbReference type="EC" id="2.3.1.86"/>
    </reaction>
</comment>
<dbReference type="RefSeq" id="XP_001223164.1">
    <property type="nucleotide sequence ID" value="XM_001223163.1"/>
</dbReference>
<evidence type="ECO:0000256" key="15">
    <source>
        <dbReference type="ARBA" id="ARBA00048508"/>
    </source>
</evidence>
<feature type="region of interest" description="Disordered" evidence="17">
    <location>
        <begin position="1"/>
        <end position="20"/>
    </location>
</feature>
<keyword evidence="13" id="KW-0511">Multifunctional enzyme</keyword>
<dbReference type="GO" id="GO:0006633">
    <property type="term" value="P:fatty acid biosynthetic process"/>
    <property type="evidence" value="ECO:0007669"/>
    <property type="project" value="UniProtKB-KW"/>
</dbReference>
<keyword evidence="5" id="KW-0808">Transferase</keyword>
<sequence>MKLSEKTQTHSERKATLESVLGRSARQLENMNTRVGFDVEDISTINVENDTFLERNFTAAEMQHCIGSTTGRPPQKAFAGRWSAKEAVFKALGTSSQGAGAAMKDIEILTDKNGAPSVKLHGAAQEAAEKAGVKSVNVSISYTDSHAAAIATAQL</sequence>
<protein>
    <recommendedName>
        <fullName evidence="18">4'-phosphopantetheinyl transferase domain-containing protein</fullName>
    </recommendedName>
</protein>
<evidence type="ECO:0000259" key="18">
    <source>
        <dbReference type="Pfam" id="PF01648"/>
    </source>
</evidence>
<gene>
    <name evidence="19" type="ORF">CHGG_03950</name>
</gene>
<dbReference type="HOGENOM" id="CLU_089696_0_1_1"/>
<dbReference type="HAMAP" id="MF_00101">
    <property type="entry name" value="AcpS"/>
    <property type="match status" value="1"/>
</dbReference>
<dbReference type="NCBIfam" id="TIGR00556">
    <property type="entry name" value="pantethn_trn"/>
    <property type="match status" value="1"/>
</dbReference>
<dbReference type="GO" id="GO:0000287">
    <property type="term" value="F:magnesium ion binding"/>
    <property type="evidence" value="ECO:0007669"/>
    <property type="project" value="InterPro"/>
</dbReference>
<evidence type="ECO:0000256" key="16">
    <source>
        <dbReference type="ARBA" id="ARBA00049541"/>
    </source>
</evidence>
<proteinExistence type="inferred from homology"/>
<keyword evidence="7" id="KW-0276">Fatty acid metabolism</keyword>
<accession>Q2H2P6</accession>
<evidence type="ECO:0000256" key="13">
    <source>
        <dbReference type="ARBA" id="ARBA00023268"/>
    </source>
</evidence>
<feature type="compositionally biased region" description="Basic and acidic residues" evidence="17">
    <location>
        <begin position="1"/>
        <end position="16"/>
    </location>
</feature>
<comment type="catalytic activity">
    <reaction evidence="16">
        <text>a fatty acyl-[ACP] + malonyl-[ACP] + H(+) = a 3-oxoacyl-[ACP] + holo-[ACP] + CO2</text>
        <dbReference type="Rhea" id="RHEA:22836"/>
        <dbReference type="Rhea" id="RHEA-COMP:9623"/>
        <dbReference type="Rhea" id="RHEA-COMP:9685"/>
        <dbReference type="Rhea" id="RHEA-COMP:9916"/>
        <dbReference type="Rhea" id="RHEA-COMP:14125"/>
        <dbReference type="ChEBI" id="CHEBI:15378"/>
        <dbReference type="ChEBI" id="CHEBI:16526"/>
        <dbReference type="ChEBI" id="CHEBI:64479"/>
        <dbReference type="ChEBI" id="CHEBI:78449"/>
        <dbReference type="ChEBI" id="CHEBI:78776"/>
        <dbReference type="ChEBI" id="CHEBI:138651"/>
        <dbReference type="EC" id="2.3.1.41"/>
    </reaction>
</comment>
<dbReference type="OrthoDB" id="4251012at2759"/>
<evidence type="ECO:0000256" key="3">
    <source>
        <dbReference type="ARBA" id="ARBA00022516"/>
    </source>
</evidence>
<evidence type="ECO:0000313" key="20">
    <source>
        <dbReference type="Proteomes" id="UP000001056"/>
    </source>
</evidence>
<keyword evidence="9" id="KW-0521">NADP</keyword>
<dbReference type="VEuPathDB" id="FungiDB:CHGG_03950"/>
<keyword evidence="3" id="KW-0444">Lipid biosynthesis</keyword>
<comment type="catalytic activity">
    <reaction evidence="15">
        <text>a (3R)-hydroxyacyl-[ACP] + NADP(+) = a 3-oxoacyl-[ACP] + NADPH + H(+)</text>
        <dbReference type="Rhea" id="RHEA:17397"/>
        <dbReference type="Rhea" id="RHEA-COMP:9916"/>
        <dbReference type="Rhea" id="RHEA-COMP:9945"/>
        <dbReference type="ChEBI" id="CHEBI:15378"/>
        <dbReference type="ChEBI" id="CHEBI:57783"/>
        <dbReference type="ChEBI" id="CHEBI:58349"/>
        <dbReference type="ChEBI" id="CHEBI:78776"/>
        <dbReference type="ChEBI" id="CHEBI:78827"/>
        <dbReference type="EC" id="1.1.1.100"/>
    </reaction>
</comment>
<evidence type="ECO:0000256" key="12">
    <source>
        <dbReference type="ARBA" id="ARBA00023160"/>
    </source>
</evidence>
<keyword evidence="11" id="KW-0443">Lipid metabolism</keyword>
<evidence type="ECO:0000256" key="9">
    <source>
        <dbReference type="ARBA" id="ARBA00022857"/>
    </source>
</evidence>
<reference evidence="20" key="1">
    <citation type="journal article" date="2015" name="Genome Announc.">
        <title>Draft genome sequence of the cellulolytic fungus Chaetomium globosum.</title>
        <authorList>
            <person name="Cuomo C.A."/>
            <person name="Untereiner W.A."/>
            <person name="Ma L.-J."/>
            <person name="Grabherr M."/>
            <person name="Birren B.W."/>
        </authorList>
    </citation>
    <scope>NUCLEOTIDE SEQUENCE [LARGE SCALE GENOMIC DNA]</scope>
    <source>
        <strain evidence="20">ATCC 6205 / CBS 148.51 / DSM 1962 / NBRC 6347 / NRRL 1970</strain>
    </source>
</reference>
<evidence type="ECO:0000256" key="7">
    <source>
        <dbReference type="ARBA" id="ARBA00022832"/>
    </source>
</evidence>
<keyword evidence="6" id="KW-0479">Metal-binding</keyword>
<evidence type="ECO:0000256" key="2">
    <source>
        <dbReference type="ARBA" id="ARBA00022450"/>
    </source>
</evidence>
<dbReference type="Pfam" id="PF01648">
    <property type="entry name" value="ACPS"/>
    <property type="match status" value="1"/>
</dbReference>
<keyword evidence="20" id="KW-1185">Reference proteome</keyword>
<evidence type="ECO:0000256" key="4">
    <source>
        <dbReference type="ARBA" id="ARBA00022553"/>
    </source>
</evidence>
<dbReference type="OMA" id="ESEITYC"/>
<keyword evidence="12" id="KW-0275">Fatty acid biosynthesis</keyword>
<dbReference type="InterPro" id="IPR002582">
    <property type="entry name" value="ACPS"/>
</dbReference>
<keyword evidence="4" id="KW-0597">Phosphoprotein</keyword>
<dbReference type="InterPro" id="IPR008278">
    <property type="entry name" value="4-PPantetheinyl_Trfase_dom"/>
</dbReference>
<dbReference type="GeneID" id="4392809"/>
<dbReference type="Proteomes" id="UP000001056">
    <property type="component" value="Unassembled WGS sequence"/>
</dbReference>
<keyword evidence="2" id="KW-0596">Phosphopantetheine</keyword>
<dbReference type="GO" id="GO:0004321">
    <property type="term" value="F:fatty-acyl-CoA synthase activity"/>
    <property type="evidence" value="ECO:0007669"/>
    <property type="project" value="UniProtKB-EC"/>
</dbReference>
<dbReference type="STRING" id="306901.Q2H2P6"/>
<dbReference type="InterPro" id="IPR037143">
    <property type="entry name" value="4-PPantetheinyl_Trfase_dom_sf"/>
</dbReference>
<dbReference type="AlphaFoldDB" id="Q2H2P6"/>
<evidence type="ECO:0000256" key="14">
    <source>
        <dbReference type="ARBA" id="ARBA00048237"/>
    </source>
</evidence>
<evidence type="ECO:0000256" key="1">
    <source>
        <dbReference type="ARBA" id="ARBA00007485"/>
    </source>
</evidence>
<feature type="domain" description="4'-phosphopantetheinyl transferase" evidence="18">
    <location>
        <begin position="34"/>
        <end position="150"/>
    </location>
</feature>
<evidence type="ECO:0000313" key="19">
    <source>
        <dbReference type="EMBL" id="EAQ87331.1"/>
    </source>
</evidence>
<evidence type="ECO:0000256" key="11">
    <source>
        <dbReference type="ARBA" id="ARBA00023098"/>
    </source>
</evidence>
<evidence type="ECO:0000256" key="6">
    <source>
        <dbReference type="ARBA" id="ARBA00022723"/>
    </source>
</evidence>
<dbReference type="InParanoid" id="Q2H2P6"/>
<dbReference type="GO" id="GO:0004315">
    <property type="term" value="F:3-oxoacyl-[acyl-carrier-protein] synthase activity"/>
    <property type="evidence" value="ECO:0007669"/>
    <property type="project" value="UniProtKB-EC"/>
</dbReference>
<dbReference type="InterPro" id="IPR004568">
    <property type="entry name" value="Ppantetheine-prot_Trfase_dom"/>
</dbReference>
<comment type="similarity">
    <text evidence="1">Belongs to the thiolase-like superfamily. Fungal fatty acid synthetase subunit alpha family.</text>
</comment>
<dbReference type="EMBL" id="CH408032">
    <property type="protein sequence ID" value="EAQ87331.1"/>
    <property type="molecule type" value="Genomic_DNA"/>
</dbReference>
<evidence type="ECO:0000256" key="17">
    <source>
        <dbReference type="SAM" id="MobiDB-lite"/>
    </source>
</evidence>
<dbReference type="GO" id="GO:0004316">
    <property type="term" value="F:3-oxoacyl-[acyl-carrier-protein] reductase (NADPH) activity"/>
    <property type="evidence" value="ECO:0007669"/>
    <property type="project" value="UniProtKB-EC"/>
</dbReference>
<evidence type="ECO:0000256" key="8">
    <source>
        <dbReference type="ARBA" id="ARBA00022842"/>
    </source>
</evidence>
<dbReference type="GO" id="GO:0008897">
    <property type="term" value="F:holo-[acyl-carrier-protein] synthase activity"/>
    <property type="evidence" value="ECO:0007669"/>
    <property type="project" value="InterPro"/>
</dbReference>
<dbReference type="eggNOG" id="ENOG502QQJX">
    <property type="taxonomic scope" value="Eukaryota"/>
</dbReference>